<dbReference type="Gene3D" id="1.10.10.10">
    <property type="entry name" value="Winged helix-like DNA-binding domain superfamily/Winged helix DNA-binding domain"/>
    <property type="match status" value="1"/>
</dbReference>
<feature type="domain" description="DprA winged helix" evidence="3">
    <location>
        <begin position="305"/>
        <end position="358"/>
    </location>
</feature>
<dbReference type="PANTHER" id="PTHR43022:SF1">
    <property type="entry name" value="PROTEIN SMF"/>
    <property type="match status" value="1"/>
</dbReference>
<dbReference type="SUPFAM" id="SSF102405">
    <property type="entry name" value="MCP/YpsA-like"/>
    <property type="match status" value="1"/>
</dbReference>
<keyword evidence="5" id="KW-1185">Reference proteome</keyword>
<dbReference type="Pfam" id="PF17782">
    <property type="entry name" value="WHD_DprA"/>
    <property type="match status" value="1"/>
</dbReference>
<evidence type="ECO:0000256" key="1">
    <source>
        <dbReference type="ARBA" id="ARBA00006525"/>
    </source>
</evidence>
<comment type="caution">
    <text evidence="4">The sequence shown here is derived from an EMBL/GenBank/DDBJ whole genome shotgun (WGS) entry which is preliminary data.</text>
</comment>
<dbReference type="Proteomes" id="UP001156664">
    <property type="component" value="Unassembled WGS sequence"/>
</dbReference>
<dbReference type="InterPro" id="IPR003488">
    <property type="entry name" value="DprA"/>
</dbReference>
<organism evidence="4 5">
    <name type="scientific">Limnobacter litoralis</name>
    <dbReference type="NCBI Taxonomy" id="481366"/>
    <lineage>
        <taxon>Bacteria</taxon>
        <taxon>Pseudomonadati</taxon>
        <taxon>Pseudomonadota</taxon>
        <taxon>Betaproteobacteria</taxon>
        <taxon>Burkholderiales</taxon>
        <taxon>Burkholderiaceae</taxon>
        <taxon>Limnobacter</taxon>
    </lineage>
</organism>
<protein>
    <submittedName>
        <fullName evidence="4">DNA processing protein DprA</fullName>
    </submittedName>
</protein>
<reference evidence="5" key="1">
    <citation type="journal article" date="2019" name="Int. J. Syst. Evol. Microbiol.">
        <title>The Global Catalogue of Microorganisms (GCM) 10K type strain sequencing project: providing services to taxonomists for standard genome sequencing and annotation.</title>
        <authorList>
            <consortium name="The Broad Institute Genomics Platform"/>
            <consortium name="The Broad Institute Genome Sequencing Center for Infectious Disease"/>
            <person name="Wu L."/>
            <person name="Ma J."/>
        </authorList>
    </citation>
    <scope>NUCLEOTIDE SEQUENCE [LARGE SCALE GENOMIC DNA]</scope>
    <source>
        <strain evidence="5">NBRC 105857</strain>
    </source>
</reference>
<proteinExistence type="inferred from homology"/>
<dbReference type="Pfam" id="PF02481">
    <property type="entry name" value="DNA_processg_A"/>
    <property type="match status" value="1"/>
</dbReference>
<evidence type="ECO:0000259" key="2">
    <source>
        <dbReference type="Pfam" id="PF02481"/>
    </source>
</evidence>
<dbReference type="InterPro" id="IPR057666">
    <property type="entry name" value="DrpA_SLOG"/>
</dbReference>
<gene>
    <name evidence="4" type="ORF">GCM10007875_04620</name>
</gene>
<comment type="similarity">
    <text evidence="1">Belongs to the DprA/Smf family.</text>
</comment>
<sequence>MIDDADHAEPTLLDAVNLAYNPLLKPAQRLACSSPSGKALLPPACDKVLEWHQLATHWLGNDPQRNWIPIHHPLYPASLLNLKDPPLLLFAMGDLSVLALRSIGMVVSRSASRQGLQTARDFAKAFALSGWAVVSGLAEGIDGASHRGALQGEGPTIAVLGGAIDSLYPRCHEPLAHDIVQHGGLLLSEYPPGTAPQPAFFPRRNRIIAALSDGLLVVEAALRSGSLITARVASELGKPVMAIPGSIQSTHAKGCHAMIKKGALLVETANEVIDETSATLAPGRKSFDVLPLPTEEIADSGVSEGALSEECRQVLSVLDFERCGFDSLVQRLQKPADWVLSALTELELEGWVFNEAGNHWIRAK</sequence>
<evidence type="ECO:0000259" key="3">
    <source>
        <dbReference type="Pfam" id="PF17782"/>
    </source>
</evidence>
<name>A0ABQ5YLD8_9BURK</name>
<dbReference type="EMBL" id="BSOJ01000006">
    <property type="protein sequence ID" value="GLR25374.1"/>
    <property type="molecule type" value="Genomic_DNA"/>
</dbReference>
<evidence type="ECO:0000313" key="4">
    <source>
        <dbReference type="EMBL" id="GLR25374.1"/>
    </source>
</evidence>
<dbReference type="Gene3D" id="3.40.50.450">
    <property type="match status" value="1"/>
</dbReference>
<evidence type="ECO:0000313" key="5">
    <source>
        <dbReference type="Proteomes" id="UP001156664"/>
    </source>
</evidence>
<dbReference type="InterPro" id="IPR036388">
    <property type="entry name" value="WH-like_DNA-bd_sf"/>
</dbReference>
<dbReference type="InterPro" id="IPR041614">
    <property type="entry name" value="DprA_WH"/>
</dbReference>
<accession>A0ABQ5YLD8</accession>
<dbReference type="PANTHER" id="PTHR43022">
    <property type="entry name" value="PROTEIN SMF"/>
    <property type="match status" value="1"/>
</dbReference>
<dbReference type="RefSeq" id="WP_284279724.1">
    <property type="nucleotide sequence ID" value="NZ_BSOJ01000006.1"/>
</dbReference>
<feature type="domain" description="Smf/DprA SLOG" evidence="2">
    <location>
        <begin position="68"/>
        <end position="275"/>
    </location>
</feature>
<dbReference type="NCBIfam" id="TIGR00732">
    <property type="entry name" value="dprA"/>
    <property type="match status" value="1"/>
</dbReference>